<organism evidence="1 2">
    <name type="scientific">Angiostrongylus cantonensis</name>
    <name type="common">Rat lungworm</name>
    <dbReference type="NCBI Taxonomy" id="6313"/>
    <lineage>
        <taxon>Eukaryota</taxon>
        <taxon>Metazoa</taxon>
        <taxon>Ecdysozoa</taxon>
        <taxon>Nematoda</taxon>
        <taxon>Chromadorea</taxon>
        <taxon>Rhabditida</taxon>
        <taxon>Rhabditina</taxon>
        <taxon>Rhabditomorpha</taxon>
        <taxon>Strongyloidea</taxon>
        <taxon>Metastrongylidae</taxon>
        <taxon>Angiostrongylus</taxon>
    </lineage>
</organism>
<protein>
    <submittedName>
        <fullName evidence="2">Thyroglobulin type-1 domain-containing protein</fullName>
    </submittedName>
</protein>
<accession>A0A0K0D569</accession>
<dbReference type="STRING" id="6313.A0A0K0D569"/>
<keyword evidence="1" id="KW-1185">Reference proteome</keyword>
<reference evidence="1" key="1">
    <citation type="submission" date="2012-09" db="EMBL/GenBank/DDBJ databases">
        <authorList>
            <person name="Martin A.A."/>
        </authorList>
    </citation>
    <scope>NUCLEOTIDE SEQUENCE</scope>
</reference>
<name>A0A0K0D569_ANGCA</name>
<proteinExistence type="predicted"/>
<sequence>LIERMRTDNVLFEKYRKNYYRRSKFDGIGDCDEKCKNGWLCSARQMHHSKALCADLNCKLHITHVIYSLDASLFTKKPSSILSSH</sequence>
<evidence type="ECO:0000313" key="2">
    <source>
        <dbReference type="WBParaSite" id="ACAC_0000521401-mRNA-1"/>
    </source>
</evidence>
<dbReference type="Proteomes" id="UP000035642">
    <property type="component" value="Unassembled WGS sequence"/>
</dbReference>
<reference evidence="2" key="2">
    <citation type="submission" date="2017-02" db="UniProtKB">
        <authorList>
            <consortium name="WormBaseParasite"/>
        </authorList>
    </citation>
    <scope>IDENTIFICATION</scope>
</reference>
<dbReference type="WBParaSite" id="ACAC_0000521401-mRNA-1">
    <property type="protein sequence ID" value="ACAC_0000521401-mRNA-1"/>
    <property type="gene ID" value="ACAC_0000521401"/>
</dbReference>
<evidence type="ECO:0000313" key="1">
    <source>
        <dbReference type="Proteomes" id="UP000035642"/>
    </source>
</evidence>
<dbReference type="AlphaFoldDB" id="A0A0K0D569"/>